<dbReference type="InterPro" id="IPR000276">
    <property type="entry name" value="GPCR_Rhodpsn"/>
</dbReference>
<dbReference type="Proteomes" id="UP000192578">
    <property type="component" value="Unassembled WGS sequence"/>
</dbReference>
<evidence type="ECO:0000313" key="12">
    <source>
        <dbReference type="EMBL" id="OWA51578.1"/>
    </source>
</evidence>
<dbReference type="InterPro" id="IPR017452">
    <property type="entry name" value="GPCR_Rhodpsn_7TM"/>
</dbReference>
<organism evidence="12 13">
    <name type="scientific">Hypsibius exemplaris</name>
    <name type="common">Freshwater tardigrade</name>
    <dbReference type="NCBI Taxonomy" id="2072580"/>
    <lineage>
        <taxon>Eukaryota</taxon>
        <taxon>Metazoa</taxon>
        <taxon>Ecdysozoa</taxon>
        <taxon>Tardigrada</taxon>
        <taxon>Eutardigrada</taxon>
        <taxon>Parachela</taxon>
        <taxon>Hypsibioidea</taxon>
        <taxon>Hypsibiidae</taxon>
        <taxon>Hypsibius</taxon>
    </lineage>
</organism>
<dbReference type="Pfam" id="PF00001">
    <property type="entry name" value="7tm_1"/>
    <property type="match status" value="1"/>
</dbReference>
<evidence type="ECO:0000256" key="9">
    <source>
        <dbReference type="RuleBase" id="RU000688"/>
    </source>
</evidence>
<keyword evidence="4 10" id="KW-1133">Transmembrane helix</keyword>
<evidence type="ECO:0000313" key="13">
    <source>
        <dbReference type="Proteomes" id="UP000192578"/>
    </source>
</evidence>
<keyword evidence="2" id="KW-1003">Cell membrane</keyword>
<comment type="similarity">
    <text evidence="9">Belongs to the G-protein coupled receptor 1 family.</text>
</comment>
<comment type="subcellular location">
    <subcellularLocation>
        <location evidence="1">Cell membrane</location>
        <topology evidence="1">Multi-pass membrane protein</topology>
    </subcellularLocation>
</comment>
<feature type="transmembrane region" description="Helical" evidence="10">
    <location>
        <begin position="306"/>
        <end position="333"/>
    </location>
</feature>
<evidence type="ECO:0000256" key="5">
    <source>
        <dbReference type="ARBA" id="ARBA00023040"/>
    </source>
</evidence>
<dbReference type="AlphaFoldDB" id="A0A9X6NF49"/>
<keyword evidence="3 9" id="KW-0812">Transmembrane</keyword>
<feature type="transmembrane region" description="Helical" evidence="10">
    <location>
        <begin position="271"/>
        <end position="291"/>
    </location>
</feature>
<keyword evidence="7 9" id="KW-0675">Receptor</keyword>
<feature type="transmembrane region" description="Helical" evidence="10">
    <location>
        <begin position="213"/>
        <end position="236"/>
    </location>
</feature>
<dbReference type="OrthoDB" id="2132067at2759"/>
<dbReference type="SUPFAM" id="SSF81321">
    <property type="entry name" value="Family A G protein-coupled receptor-like"/>
    <property type="match status" value="1"/>
</dbReference>
<dbReference type="PROSITE" id="PS50262">
    <property type="entry name" value="G_PROTEIN_RECEP_F1_2"/>
    <property type="match status" value="1"/>
</dbReference>
<dbReference type="GO" id="GO:0042277">
    <property type="term" value="F:peptide binding"/>
    <property type="evidence" value="ECO:0007669"/>
    <property type="project" value="TreeGrafter"/>
</dbReference>
<evidence type="ECO:0000256" key="10">
    <source>
        <dbReference type="SAM" id="Phobius"/>
    </source>
</evidence>
<dbReference type="PANTHER" id="PTHR24229:SF40">
    <property type="entry name" value="ALLATOSTATIN C RECEPTOR 1-RELATED"/>
    <property type="match status" value="1"/>
</dbReference>
<comment type="caution">
    <text evidence="12">The sequence shown here is derived from an EMBL/GenBank/DDBJ whole genome shotgun (WGS) entry which is preliminary data.</text>
</comment>
<evidence type="ECO:0000256" key="2">
    <source>
        <dbReference type="ARBA" id="ARBA00022475"/>
    </source>
</evidence>
<evidence type="ECO:0000256" key="1">
    <source>
        <dbReference type="ARBA" id="ARBA00004651"/>
    </source>
</evidence>
<dbReference type="GO" id="GO:0004930">
    <property type="term" value="F:G protein-coupled receptor activity"/>
    <property type="evidence" value="ECO:0007669"/>
    <property type="project" value="UniProtKB-KW"/>
</dbReference>
<keyword evidence="13" id="KW-1185">Reference proteome</keyword>
<keyword evidence="8 9" id="KW-0807">Transducer</keyword>
<dbReference type="GO" id="GO:0043005">
    <property type="term" value="C:neuron projection"/>
    <property type="evidence" value="ECO:0007669"/>
    <property type="project" value="TreeGrafter"/>
</dbReference>
<evidence type="ECO:0000256" key="4">
    <source>
        <dbReference type="ARBA" id="ARBA00022989"/>
    </source>
</evidence>
<feature type="transmembrane region" description="Helical" evidence="10">
    <location>
        <begin position="37"/>
        <end position="68"/>
    </location>
</feature>
<feature type="transmembrane region" description="Helical" evidence="10">
    <location>
        <begin position="159"/>
        <end position="178"/>
    </location>
</feature>
<evidence type="ECO:0000256" key="7">
    <source>
        <dbReference type="ARBA" id="ARBA00023170"/>
    </source>
</evidence>
<dbReference type="PANTHER" id="PTHR24229">
    <property type="entry name" value="NEUROPEPTIDES RECEPTOR"/>
    <property type="match status" value="1"/>
</dbReference>
<dbReference type="SMART" id="SM01381">
    <property type="entry name" value="7TM_GPCR_Srsx"/>
    <property type="match status" value="1"/>
</dbReference>
<dbReference type="PRINTS" id="PR00237">
    <property type="entry name" value="GPCRRHODOPSN"/>
</dbReference>
<dbReference type="PRINTS" id="PR00526">
    <property type="entry name" value="FMETLEUPHER"/>
</dbReference>
<evidence type="ECO:0000256" key="6">
    <source>
        <dbReference type="ARBA" id="ARBA00023136"/>
    </source>
</evidence>
<dbReference type="GO" id="GO:0005886">
    <property type="term" value="C:plasma membrane"/>
    <property type="evidence" value="ECO:0007669"/>
    <property type="project" value="UniProtKB-SubCell"/>
</dbReference>
<keyword evidence="5 9" id="KW-0297">G-protein coupled receptor</keyword>
<protein>
    <submittedName>
        <fullName evidence="12">Somatostatin receptor type 1</fullName>
    </submittedName>
</protein>
<reference evidence="13" key="1">
    <citation type="submission" date="2017-01" db="EMBL/GenBank/DDBJ databases">
        <title>Comparative genomics of anhydrobiosis in the tardigrade Hypsibius dujardini.</title>
        <authorList>
            <person name="Yoshida Y."/>
            <person name="Koutsovoulos G."/>
            <person name="Laetsch D."/>
            <person name="Stevens L."/>
            <person name="Kumar S."/>
            <person name="Horikawa D."/>
            <person name="Ishino K."/>
            <person name="Komine S."/>
            <person name="Tomita M."/>
            <person name="Blaxter M."/>
            <person name="Arakawa K."/>
        </authorList>
    </citation>
    <scope>NUCLEOTIDE SEQUENCE [LARGE SCALE GENOMIC DNA]</scope>
    <source>
        <strain evidence="13">Z151</strain>
    </source>
</reference>
<evidence type="ECO:0000256" key="8">
    <source>
        <dbReference type="ARBA" id="ARBA00023224"/>
    </source>
</evidence>
<name>A0A9X6NF49_HYPEX</name>
<sequence length="411" mass="46020">METAFEDDVQLEFNATVGTGNNGSDDYPYYSDPNDAFLGSVFLFSVSLLEALISIIGLGGNILVFYVVCRFSAMHTVTNIFILALALADIAFLVNVPLLIATSILGYWPFGNMYCKIYYSVTTVNQFASSFFLVIMSADRFFAICHPLWSRKIRTTTSAAVLCILVWMIAVVLMYPVYEYSGEISISNATNSISCNIDWPESEVMELNGPSGFALYCFVIGFALPVALMITCYGLVLRRLRSSHAKVALDSAHLHFESPANYRRRLKLRRVTMMIFVVIIVYLLCWTPYWVLQMYIVFSDDLEDSFTIIITCLSLQCLCFANSAINPILYACLSENFKKSYCKAFKRTPRDNKPTKTTPLLVVPDASTIREATGVNSCTRASLQTIPQAQIEVLLKVGAFLTVERNLLVML</sequence>
<dbReference type="EMBL" id="MTYJ01000232">
    <property type="protein sequence ID" value="OWA51578.1"/>
    <property type="molecule type" value="Genomic_DNA"/>
</dbReference>
<evidence type="ECO:0000259" key="11">
    <source>
        <dbReference type="PROSITE" id="PS50262"/>
    </source>
</evidence>
<accession>A0A9X6NF49</accession>
<gene>
    <name evidence="12" type="ORF">BV898_16055</name>
</gene>
<feature type="domain" description="G-protein coupled receptors family 1 profile" evidence="11">
    <location>
        <begin position="60"/>
        <end position="330"/>
    </location>
</feature>
<dbReference type="PROSITE" id="PS00237">
    <property type="entry name" value="G_PROTEIN_RECEP_F1_1"/>
    <property type="match status" value="1"/>
</dbReference>
<proteinExistence type="inferred from homology"/>
<feature type="transmembrane region" description="Helical" evidence="10">
    <location>
        <begin position="80"/>
        <end position="105"/>
    </location>
</feature>
<feature type="transmembrane region" description="Helical" evidence="10">
    <location>
        <begin position="117"/>
        <end position="138"/>
    </location>
</feature>
<keyword evidence="6 10" id="KW-0472">Membrane</keyword>
<evidence type="ECO:0000256" key="3">
    <source>
        <dbReference type="ARBA" id="ARBA00022692"/>
    </source>
</evidence>
<dbReference type="Gene3D" id="1.20.1070.10">
    <property type="entry name" value="Rhodopsin 7-helix transmembrane proteins"/>
    <property type="match status" value="1"/>
</dbReference>